<evidence type="ECO:0000313" key="3">
    <source>
        <dbReference type="Proteomes" id="UP000297258"/>
    </source>
</evidence>
<dbReference type="OrthoDB" id="6089671at2"/>
<evidence type="ECO:0008006" key="4">
    <source>
        <dbReference type="Google" id="ProtNLM"/>
    </source>
</evidence>
<comment type="caution">
    <text evidence="2">The sequence shown here is derived from an EMBL/GenBank/DDBJ whole genome shotgun (WGS) entry which is preliminary data.</text>
</comment>
<protein>
    <recommendedName>
        <fullName evidence="4">DUF4124 domain-containing protein</fullName>
    </recommendedName>
</protein>
<gene>
    <name evidence="2" type="ORF">E4O92_06880</name>
</gene>
<feature type="signal peptide" evidence="1">
    <location>
        <begin position="1"/>
        <end position="22"/>
    </location>
</feature>
<sequence length="68" mass="7352">MKTVFANLLALLLALACVSSLAEPAQWFKWRSKADGTLVCSQTPLGPGWDKVAGGYRDSRCERPAVAK</sequence>
<name>A0A4Y9T7H5_9BURK</name>
<feature type="chain" id="PRO_5021387490" description="DUF4124 domain-containing protein" evidence="1">
    <location>
        <begin position="23"/>
        <end position="68"/>
    </location>
</feature>
<dbReference type="RefSeq" id="WP_135189022.1">
    <property type="nucleotide sequence ID" value="NZ_SPUM01000041.1"/>
</dbReference>
<dbReference type="EMBL" id="SPUM01000041">
    <property type="protein sequence ID" value="TFW33367.1"/>
    <property type="molecule type" value="Genomic_DNA"/>
</dbReference>
<evidence type="ECO:0000313" key="2">
    <source>
        <dbReference type="EMBL" id="TFW33367.1"/>
    </source>
</evidence>
<dbReference type="PROSITE" id="PS51257">
    <property type="entry name" value="PROKAR_LIPOPROTEIN"/>
    <property type="match status" value="1"/>
</dbReference>
<organism evidence="2 3">
    <name type="scientific">Massilia horti</name>
    <dbReference type="NCBI Taxonomy" id="2562153"/>
    <lineage>
        <taxon>Bacteria</taxon>
        <taxon>Pseudomonadati</taxon>
        <taxon>Pseudomonadota</taxon>
        <taxon>Betaproteobacteria</taxon>
        <taxon>Burkholderiales</taxon>
        <taxon>Oxalobacteraceae</taxon>
        <taxon>Telluria group</taxon>
        <taxon>Massilia</taxon>
    </lineage>
</organism>
<accession>A0A4Y9T7H5</accession>
<keyword evidence="1" id="KW-0732">Signal</keyword>
<dbReference type="AlphaFoldDB" id="A0A4Y9T7H5"/>
<reference evidence="2 3" key="1">
    <citation type="submission" date="2019-03" db="EMBL/GenBank/DDBJ databases">
        <title>Draft genome of Massilia hortus sp. nov., a novel bacterial species of the Oxalobacteraceae family.</title>
        <authorList>
            <person name="Peta V."/>
            <person name="Raths R."/>
            <person name="Bucking H."/>
        </authorList>
    </citation>
    <scope>NUCLEOTIDE SEQUENCE [LARGE SCALE GENOMIC DNA]</scope>
    <source>
        <strain evidence="2 3">ONC3</strain>
    </source>
</reference>
<evidence type="ECO:0000256" key="1">
    <source>
        <dbReference type="SAM" id="SignalP"/>
    </source>
</evidence>
<keyword evidence="3" id="KW-1185">Reference proteome</keyword>
<dbReference type="Proteomes" id="UP000297258">
    <property type="component" value="Unassembled WGS sequence"/>
</dbReference>
<proteinExistence type="predicted"/>